<reference evidence="1" key="1">
    <citation type="journal article" date="2013" name="Nature">
        <title>The genomes of four tapeworm species reveal adaptations to parasitism.</title>
        <authorList>
            <person name="Tsai I.J."/>
            <person name="Zarowiecki M."/>
            <person name="Holroyd N."/>
            <person name="Garciarrubio A."/>
            <person name="Sanchez-Flores A."/>
            <person name="Brooks K.L."/>
            <person name="Tracey A."/>
            <person name="Bobes R.J."/>
            <person name="Fragoso G."/>
            <person name="Sciutto E."/>
            <person name="Aslett M."/>
            <person name="Beasley H."/>
            <person name="Bennett H.M."/>
            <person name="Cai J."/>
            <person name="Camicia F."/>
            <person name="Clark R."/>
            <person name="Cucher M."/>
            <person name="De Silva N."/>
            <person name="Day T.A."/>
            <person name="Deplazes P."/>
            <person name="Estrada K."/>
            <person name="Fernandez C."/>
            <person name="Holland P.W."/>
            <person name="Hou J."/>
            <person name="Hu S."/>
            <person name="Huckvale T."/>
            <person name="Hung S.S."/>
            <person name="Kamenetzky L."/>
            <person name="Keane J.A."/>
            <person name="Kiss F."/>
            <person name="Koziol U."/>
            <person name="Lambert O."/>
            <person name="Liu K."/>
            <person name="Luo X."/>
            <person name="Luo Y."/>
            <person name="Macchiaroli N."/>
            <person name="Nichol S."/>
            <person name="Paps J."/>
            <person name="Parkinson J."/>
            <person name="Pouchkina-Stantcheva N."/>
            <person name="Riddiford N."/>
            <person name="Rosenzvit M."/>
            <person name="Salinas G."/>
            <person name="Wasmuth J.D."/>
            <person name="Zamanian M."/>
            <person name="Zheng Y."/>
            <person name="Cai X."/>
            <person name="Soberon X."/>
            <person name="Olson P.D."/>
            <person name="Laclette J.P."/>
            <person name="Brehm K."/>
            <person name="Berriman M."/>
            <person name="Garciarrubio A."/>
            <person name="Bobes R.J."/>
            <person name="Fragoso G."/>
            <person name="Sanchez-Flores A."/>
            <person name="Estrada K."/>
            <person name="Cevallos M.A."/>
            <person name="Morett E."/>
            <person name="Gonzalez V."/>
            <person name="Portillo T."/>
            <person name="Ochoa-Leyva A."/>
            <person name="Jose M.V."/>
            <person name="Sciutto E."/>
            <person name="Landa A."/>
            <person name="Jimenez L."/>
            <person name="Valdes V."/>
            <person name="Carrero J.C."/>
            <person name="Larralde C."/>
            <person name="Morales-Montor J."/>
            <person name="Limon-Lason J."/>
            <person name="Soberon X."/>
            <person name="Laclette J.P."/>
        </authorList>
    </citation>
    <scope>NUCLEOTIDE SEQUENCE [LARGE SCALE GENOMIC DNA]</scope>
</reference>
<evidence type="ECO:0000313" key="1">
    <source>
        <dbReference type="EMBL" id="CUT98674.1"/>
    </source>
</evidence>
<protein>
    <submittedName>
        <fullName evidence="1">Leucyl aminopeptidase</fullName>
    </submittedName>
</protein>
<keyword evidence="2" id="KW-1185">Reference proteome</keyword>
<reference evidence="1" key="2">
    <citation type="submission" date="2015-11" db="EMBL/GenBank/DDBJ databases">
        <authorList>
            <person name="Zhang Y."/>
            <person name="Guo Z."/>
        </authorList>
    </citation>
    <scope>NUCLEOTIDE SEQUENCE</scope>
</reference>
<dbReference type="Proteomes" id="UP000017246">
    <property type="component" value="Unassembled WGS sequence"/>
</dbReference>
<proteinExistence type="predicted"/>
<keyword evidence="1" id="KW-0031">Aminopeptidase</keyword>
<organism evidence="1 2">
    <name type="scientific">Echinococcus multilocularis</name>
    <name type="common">Fox tapeworm</name>
    <dbReference type="NCBI Taxonomy" id="6211"/>
    <lineage>
        <taxon>Eukaryota</taxon>
        <taxon>Metazoa</taxon>
        <taxon>Spiralia</taxon>
        <taxon>Lophotrochozoa</taxon>
        <taxon>Platyhelminthes</taxon>
        <taxon>Cestoda</taxon>
        <taxon>Eucestoda</taxon>
        <taxon>Cyclophyllidea</taxon>
        <taxon>Taeniidae</taxon>
        <taxon>Echinococcus</taxon>
    </lineage>
</organism>
<evidence type="ECO:0000313" key="2">
    <source>
        <dbReference type="Proteomes" id="UP000017246"/>
    </source>
</evidence>
<dbReference type="AlphaFoldDB" id="A0A0S4MMW6"/>
<dbReference type="OrthoDB" id="6281880at2759"/>
<accession>A0A0S4MMW6</accession>
<keyword evidence="1" id="KW-0645">Protease</keyword>
<sequence length="344" mass="38066">MTFGVKRHKGAVEDLAYNGGSTADTTFFLLCKGITYDKGDIDAKYNVTSVGISFFFYCIASHVVHHHTSFCIISPLHLTDFDSQMHFHALTFLSRISVRPELLPPPPPVWFSRRDILQSRNYFSPNSYSSSSSSFACVILRRCYFAHPRRHLSSLSSHYTLEREADLIIEFALHVTTFISYIWDQPPLYSASVPSSIQPPFCPGVILLVSTLHQLSFLNATPLSNLFHCILSVALPIATHLSIPSSRLWYVAPSDHCLMRDRIVGGGYPGCTRATCKELQDATPAPLKSLPPSTLLFISGPILEVMQYEADPWTGLSKLTAPVLLGKIQPLSLPVASSFMLGSG</sequence>
<keyword evidence="1" id="KW-0378">Hydrolase</keyword>
<name>A0A0S4MMW6_ECHMU</name>
<dbReference type="EMBL" id="LN902844">
    <property type="protein sequence ID" value="CUT98674.1"/>
    <property type="molecule type" value="Genomic_DNA"/>
</dbReference>
<dbReference type="GO" id="GO:0004177">
    <property type="term" value="F:aminopeptidase activity"/>
    <property type="evidence" value="ECO:0007669"/>
    <property type="project" value="UniProtKB-KW"/>
</dbReference>